<name>A0A2S6CC80_9PEZI</name>
<gene>
    <name evidence="5" type="ORF">CBER1_01425</name>
</gene>
<dbReference type="STRING" id="357750.A0A2S6CC80"/>
<comment type="caution">
    <text evidence="5">The sequence shown here is derived from an EMBL/GenBank/DDBJ whole genome shotgun (WGS) entry which is preliminary data.</text>
</comment>
<feature type="repeat" description="RCC1" evidence="3">
    <location>
        <begin position="8"/>
        <end position="62"/>
    </location>
</feature>
<dbReference type="PANTHER" id="PTHR45982">
    <property type="entry name" value="REGULATOR OF CHROMOSOME CONDENSATION"/>
    <property type="match status" value="1"/>
</dbReference>
<evidence type="ECO:0000256" key="3">
    <source>
        <dbReference type="PROSITE-ProRule" id="PRU00235"/>
    </source>
</evidence>
<organism evidence="5 6">
    <name type="scientific">Cercospora berteroae</name>
    <dbReference type="NCBI Taxonomy" id="357750"/>
    <lineage>
        <taxon>Eukaryota</taxon>
        <taxon>Fungi</taxon>
        <taxon>Dikarya</taxon>
        <taxon>Ascomycota</taxon>
        <taxon>Pezizomycotina</taxon>
        <taxon>Dothideomycetes</taxon>
        <taxon>Dothideomycetidae</taxon>
        <taxon>Mycosphaerellales</taxon>
        <taxon>Mycosphaerellaceae</taxon>
        <taxon>Cercospora</taxon>
    </lineage>
</organism>
<reference evidence="6" key="1">
    <citation type="journal article" date="2017" name="bioRxiv">
        <title>Conservation of a gene cluster reveals novel cercosporin biosynthetic mechanisms and extends production to the genus Colletotrichum.</title>
        <authorList>
            <person name="de Jonge R."/>
            <person name="Ebert M.K."/>
            <person name="Huitt-Roehl C.R."/>
            <person name="Pal P."/>
            <person name="Suttle J.C."/>
            <person name="Spanner R.E."/>
            <person name="Neubauer J.D."/>
            <person name="Jurick W.M.II."/>
            <person name="Stott K.A."/>
            <person name="Secor G.A."/>
            <person name="Thomma B.P.H.J."/>
            <person name="Van de Peer Y."/>
            <person name="Townsend C.A."/>
            <person name="Bolton M.D."/>
        </authorList>
    </citation>
    <scope>NUCLEOTIDE SEQUENCE [LARGE SCALE GENOMIC DNA]</scope>
    <source>
        <strain evidence="6">CBS538.71</strain>
    </source>
</reference>
<keyword evidence="1" id="KW-0344">Guanine-nucleotide releasing factor</keyword>
<dbReference type="AlphaFoldDB" id="A0A2S6CC80"/>
<dbReference type="OrthoDB" id="5370059at2759"/>
<evidence type="ECO:0000259" key="4">
    <source>
        <dbReference type="Pfam" id="PF25390"/>
    </source>
</evidence>
<dbReference type="SUPFAM" id="SSF50985">
    <property type="entry name" value="RCC1/BLIP-II"/>
    <property type="match status" value="1"/>
</dbReference>
<dbReference type="PROSITE" id="PS00626">
    <property type="entry name" value="RCC1_2"/>
    <property type="match status" value="1"/>
</dbReference>
<dbReference type="Pfam" id="PF25390">
    <property type="entry name" value="WD40_RLD"/>
    <property type="match status" value="1"/>
</dbReference>
<accession>A0A2S6CC80</accession>
<dbReference type="PRINTS" id="PR00633">
    <property type="entry name" value="RCCNDNSATION"/>
</dbReference>
<feature type="repeat" description="RCC1" evidence="3">
    <location>
        <begin position="172"/>
        <end position="221"/>
    </location>
</feature>
<dbReference type="EMBL" id="PNEN01000495">
    <property type="protein sequence ID" value="PPJ57337.1"/>
    <property type="molecule type" value="Genomic_DNA"/>
</dbReference>
<protein>
    <recommendedName>
        <fullName evidence="4">RCC1-like domain-containing protein</fullName>
    </recommendedName>
</protein>
<evidence type="ECO:0000313" key="5">
    <source>
        <dbReference type="EMBL" id="PPJ57337.1"/>
    </source>
</evidence>
<dbReference type="PANTHER" id="PTHR45982:SF5">
    <property type="entry name" value="RCC DOMAIN-CONTAINING PROTEIN ATS1"/>
    <property type="match status" value="1"/>
</dbReference>
<proteinExistence type="predicted"/>
<dbReference type="Proteomes" id="UP000237631">
    <property type="component" value="Unassembled WGS sequence"/>
</dbReference>
<dbReference type="InterPro" id="IPR000408">
    <property type="entry name" value="Reg_chr_condens"/>
</dbReference>
<dbReference type="InterPro" id="IPR058923">
    <property type="entry name" value="RCC1-like_dom"/>
</dbReference>
<keyword evidence="6" id="KW-1185">Reference proteome</keyword>
<evidence type="ECO:0000256" key="1">
    <source>
        <dbReference type="ARBA" id="ARBA00022658"/>
    </source>
</evidence>
<evidence type="ECO:0000313" key="6">
    <source>
        <dbReference type="Proteomes" id="UP000237631"/>
    </source>
</evidence>
<keyword evidence="2" id="KW-0677">Repeat</keyword>
<dbReference type="Gene3D" id="2.130.10.30">
    <property type="entry name" value="Regulator of chromosome condensation 1/beta-lactamase-inhibitor protein II"/>
    <property type="match status" value="2"/>
</dbReference>
<evidence type="ECO:0000256" key="2">
    <source>
        <dbReference type="ARBA" id="ARBA00022737"/>
    </source>
</evidence>
<feature type="repeat" description="RCC1" evidence="3">
    <location>
        <begin position="267"/>
        <end position="304"/>
    </location>
</feature>
<dbReference type="PROSITE" id="PS50012">
    <property type="entry name" value="RCC1_3"/>
    <property type="match status" value="3"/>
</dbReference>
<dbReference type="InterPro" id="IPR051553">
    <property type="entry name" value="Ran_GTPase-activating"/>
</dbReference>
<sequence>MNDSSHEYKLLAFGSNGSGQLGIGHVEDVSSPHECQGSLTGSSAGIKQLASGGNHTIALLDDGSIAATGDNTDGRCLASSLKELNIVWTQERSEGHAYGLINHVAATWSATFAAGQDACYVSGSGTSGELGLGSEVFVSEAIANIEGLISHSDRIVKVASSMGHIVVVLASGDVWGLGRGRQGQLGAPAEIVWRPRKIDNVPFKVIDAVCGKDFTCLFGDRSTGDFMIIGLARSDRFRVKKDAPDSVPGWKQVAASWGSIYVLMGSGKLLAWGRNDHGQLPPADIPLLEAIAAGSEHCLGLTQDHKVLAWGWGEHGNCGTPTDHNGDVKGRWNEIALSGTASAIFAGCATSFIVTTQRPHGSPS</sequence>
<dbReference type="InterPro" id="IPR009091">
    <property type="entry name" value="RCC1/BLIP-II"/>
</dbReference>
<feature type="domain" description="RCC1-like" evidence="4">
    <location>
        <begin position="10"/>
        <end position="349"/>
    </location>
</feature>